<dbReference type="InterPro" id="IPR001258">
    <property type="entry name" value="NHL_repeat"/>
</dbReference>
<dbReference type="AlphaFoldDB" id="A0A382ISA9"/>
<dbReference type="Gene3D" id="2.120.10.30">
    <property type="entry name" value="TolB, C-terminal domain"/>
    <property type="match status" value="1"/>
</dbReference>
<dbReference type="PANTHER" id="PTHR10680:SF38">
    <property type="entry name" value="BLL1368 PROTEIN"/>
    <property type="match status" value="1"/>
</dbReference>
<dbReference type="PANTHER" id="PTHR10680">
    <property type="entry name" value="PEPTIDYL-GLYCINE ALPHA-AMIDATING MONOOXYGENASE"/>
    <property type="match status" value="1"/>
</dbReference>
<evidence type="ECO:0000313" key="4">
    <source>
        <dbReference type="EMBL" id="SVC02486.1"/>
    </source>
</evidence>
<evidence type="ECO:0008006" key="5">
    <source>
        <dbReference type="Google" id="ProtNLM"/>
    </source>
</evidence>
<evidence type="ECO:0000256" key="2">
    <source>
        <dbReference type="ARBA" id="ARBA00022737"/>
    </source>
</evidence>
<dbReference type="CDD" id="cd14958">
    <property type="entry name" value="NHL_PAL_like"/>
    <property type="match status" value="1"/>
</dbReference>
<reference evidence="4" key="1">
    <citation type="submission" date="2018-05" db="EMBL/GenBank/DDBJ databases">
        <authorList>
            <person name="Lanie J.A."/>
            <person name="Ng W.-L."/>
            <person name="Kazmierczak K.M."/>
            <person name="Andrzejewski T.M."/>
            <person name="Davidsen T.M."/>
            <person name="Wayne K.J."/>
            <person name="Tettelin H."/>
            <person name="Glass J.I."/>
            <person name="Rusch D."/>
            <person name="Podicherti R."/>
            <person name="Tsui H.-C.T."/>
            <person name="Winkler M.E."/>
        </authorList>
    </citation>
    <scope>NUCLEOTIDE SEQUENCE</scope>
</reference>
<keyword evidence="2" id="KW-0677">Repeat</keyword>
<dbReference type="InterPro" id="IPR011042">
    <property type="entry name" value="6-blade_b-propeller_TolB-like"/>
</dbReference>
<evidence type="ECO:0000256" key="1">
    <source>
        <dbReference type="ARBA" id="ARBA00022729"/>
    </source>
</evidence>
<keyword evidence="1" id="KW-0732">Signal</keyword>
<protein>
    <recommendedName>
        <fullName evidence="5">Peptidylamidoglycolate lyase</fullName>
    </recommendedName>
</protein>
<organism evidence="4">
    <name type="scientific">marine metagenome</name>
    <dbReference type="NCBI Taxonomy" id="408172"/>
    <lineage>
        <taxon>unclassified sequences</taxon>
        <taxon>metagenomes</taxon>
        <taxon>ecological metagenomes</taxon>
    </lineage>
</organism>
<dbReference type="EMBL" id="UINC01069256">
    <property type="protein sequence ID" value="SVC02486.1"/>
    <property type="molecule type" value="Genomic_DNA"/>
</dbReference>
<dbReference type="PROSITE" id="PS51125">
    <property type="entry name" value="NHL"/>
    <property type="match status" value="2"/>
</dbReference>
<evidence type="ECO:0000256" key="3">
    <source>
        <dbReference type="ARBA" id="ARBA00023180"/>
    </source>
</evidence>
<dbReference type="Pfam" id="PF01436">
    <property type="entry name" value="NHL"/>
    <property type="match status" value="1"/>
</dbReference>
<gene>
    <name evidence="4" type="ORF">METZ01_LOCUS255340</name>
</gene>
<sequence length="319" mass="35085">MSILVGEGKFRYEALDSWPNLPEGINLIETPGIGVNSRDDVYIFSRNTNHPIMVFDRLGNFKKSFGSGIFSDRTHGMLIGPDDSIFCVDDGIHTITKFSPEGKVLMTIGKPGVHSKKWSGKPFNRPTHAAVSKNTGDIFITDGYGNFSVHKYSSDGDHIKSWGEPGIDAGQFLRPHNIAVDESDRVIVADREAHRVQIFDSEGNLLDMWNNIYMPNGLTIGPDKNIYIGELCGESPTDSNPIPPGLGHRISILNPSGELLCRFGHPEEGEEPGKFIAPHGIGVDSMGDIYVGEVSFTIRGSKLNPPRELRSLSKLQKIQ</sequence>
<name>A0A382ISA9_9ZZZZ</name>
<dbReference type="SUPFAM" id="SSF63829">
    <property type="entry name" value="Calcium-dependent phosphotriesterase"/>
    <property type="match status" value="1"/>
</dbReference>
<proteinExistence type="predicted"/>
<accession>A0A382ISA9</accession>
<keyword evidence="3" id="KW-0325">Glycoprotein</keyword>